<organism evidence="1 2">
    <name type="scientific">Puccinia striiformis</name>
    <dbReference type="NCBI Taxonomy" id="27350"/>
    <lineage>
        <taxon>Eukaryota</taxon>
        <taxon>Fungi</taxon>
        <taxon>Dikarya</taxon>
        <taxon>Basidiomycota</taxon>
        <taxon>Pucciniomycotina</taxon>
        <taxon>Pucciniomycetes</taxon>
        <taxon>Pucciniales</taxon>
        <taxon>Pucciniaceae</taxon>
        <taxon>Puccinia</taxon>
    </lineage>
</organism>
<accession>A0A2S4V6B5</accession>
<dbReference type="EMBL" id="PKSL01000103">
    <property type="protein sequence ID" value="POW05069.1"/>
    <property type="molecule type" value="Genomic_DNA"/>
</dbReference>
<proteinExistence type="predicted"/>
<name>A0A2S4V6B5_9BASI</name>
<dbReference type="VEuPathDB" id="FungiDB:PSHT_02397"/>
<evidence type="ECO:0000313" key="1">
    <source>
        <dbReference type="EMBL" id="POW05069.1"/>
    </source>
</evidence>
<protein>
    <submittedName>
        <fullName evidence="1">Uncharacterized protein</fullName>
    </submittedName>
</protein>
<keyword evidence="2" id="KW-1185">Reference proteome</keyword>
<dbReference type="Proteomes" id="UP000239156">
    <property type="component" value="Unassembled WGS sequence"/>
</dbReference>
<reference evidence="1" key="1">
    <citation type="submission" date="2017-12" db="EMBL/GenBank/DDBJ databases">
        <title>Gene loss provides genomic basis for host adaptation in cereal stripe rust fungi.</title>
        <authorList>
            <person name="Xia C."/>
        </authorList>
    </citation>
    <scope>NUCLEOTIDE SEQUENCE [LARGE SCALE GENOMIC DNA]</scope>
    <source>
        <strain evidence="1">93-210</strain>
    </source>
</reference>
<dbReference type="VEuPathDB" id="FungiDB:PSTT_09946"/>
<gene>
    <name evidence="1" type="ORF">PSTT_09946</name>
</gene>
<evidence type="ECO:0000313" key="2">
    <source>
        <dbReference type="Proteomes" id="UP000239156"/>
    </source>
</evidence>
<comment type="caution">
    <text evidence="1">The sequence shown here is derived from an EMBL/GenBank/DDBJ whole genome shotgun (WGS) entry which is preliminary data.</text>
</comment>
<sequence length="360" mass="39534">MTDSVLGASFRHPQISLRRQDTGMPGSIGSMAIPVPALAALRGPATRITVHLNTWIPPTAILNILIPDLTSDYPLTSLNLLNGSDHGHIVFLTATYLLHACNAYDTSDPNIKCVPKIQTGRANCKRYTLIDFIAAVTSALQLNNSDLLTCILDIPIPCEISAYLKIRYEPDSTLDKFPGHTEKISGNCVIMVDRPYQLSLPKQVIEDGFAKMLSHCKEHPGTYMLPGYKDVKLSTRQRAPLPTIEDDSPLIRHFALGERPSKPRGLREVSFTGLRTDGQHNFLDHNGDFANNVYNVVKSCHVIINSSDGSVVTIKKPDAAILAYRTVAKCNYKWGAITLRSGVDGTDGRLIMTFLPTGIK</sequence>
<dbReference type="AlphaFoldDB" id="A0A2S4V6B5"/>